<dbReference type="HOGENOM" id="CLU_1959330_0_0_1"/>
<gene>
    <name evidence="2" type="ORF">PV07_00632</name>
</gene>
<evidence type="ECO:0000256" key="1">
    <source>
        <dbReference type="SAM" id="MobiDB-lite"/>
    </source>
</evidence>
<accession>A0A0D2A051</accession>
<evidence type="ECO:0000313" key="3">
    <source>
        <dbReference type="Proteomes" id="UP000054466"/>
    </source>
</evidence>
<feature type="region of interest" description="Disordered" evidence="1">
    <location>
        <begin position="1"/>
        <end position="34"/>
    </location>
</feature>
<sequence length="128" mass="14118">MGEKDGYSGSKPANPTTTIAHRQTTCNPSPEPNAAHVEDILATIRLNLALVEHTWGRESRQHREARGVMLAYLEENVLRHRHMLNGQAGNGGGDESRDPGGVDVDMDLGRQREVERGIEEVLAQLRLS</sequence>
<dbReference type="GeneID" id="27339826"/>
<feature type="region of interest" description="Disordered" evidence="1">
    <location>
        <begin position="84"/>
        <end position="105"/>
    </location>
</feature>
<feature type="compositionally biased region" description="Polar residues" evidence="1">
    <location>
        <begin position="11"/>
        <end position="28"/>
    </location>
</feature>
<dbReference type="Proteomes" id="UP000054466">
    <property type="component" value="Unassembled WGS sequence"/>
</dbReference>
<keyword evidence="3" id="KW-1185">Reference proteome</keyword>
<organism evidence="2 3">
    <name type="scientific">Cladophialophora immunda</name>
    <dbReference type="NCBI Taxonomy" id="569365"/>
    <lineage>
        <taxon>Eukaryota</taxon>
        <taxon>Fungi</taxon>
        <taxon>Dikarya</taxon>
        <taxon>Ascomycota</taxon>
        <taxon>Pezizomycotina</taxon>
        <taxon>Eurotiomycetes</taxon>
        <taxon>Chaetothyriomycetidae</taxon>
        <taxon>Chaetothyriales</taxon>
        <taxon>Herpotrichiellaceae</taxon>
        <taxon>Cladophialophora</taxon>
    </lineage>
</organism>
<protein>
    <submittedName>
        <fullName evidence="2">Uncharacterized protein</fullName>
    </submittedName>
</protein>
<reference evidence="2 3" key="1">
    <citation type="submission" date="2015-01" db="EMBL/GenBank/DDBJ databases">
        <title>The Genome Sequence of Cladophialophora immunda CBS83496.</title>
        <authorList>
            <consortium name="The Broad Institute Genomics Platform"/>
            <person name="Cuomo C."/>
            <person name="de Hoog S."/>
            <person name="Gorbushina A."/>
            <person name="Stielow B."/>
            <person name="Teixiera M."/>
            <person name="Abouelleil A."/>
            <person name="Chapman S.B."/>
            <person name="Priest M."/>
            <person name="Young S.K."/>
            <person name="Wortman J."/>
            <person name="Nusbaum C."/>
            <person name="Birren B."/>
        </authorList>
    </citation>
    <scope>NUCLEOTIDE SEQUENCE [LARGE SCALE GENOMIC DNA]</scope>
    <source>
        <strain evidence="2 3">CBS 83496</strain>
    </source>
</reference>
<dbReference type="VEuPathDB" id="FungiDB:PV07_00632"/>
<dbReference type="OrthoDB" id="4161329at2759"/>
<dbReference type="AlphaFoldDB" id="A0A0D2A051"/>
<dbReference type="EMBL" id="KN847040">
    <property type="protein sequence ID" value="KIW33811.1"/>
    <property type="molecule type" value="Genomic_DNA"/>
</dbReference>
<evidence type="ECO:0000313" key="2">
    <source>
        <dbReference type="EMBL" id="KIW33811.1"/>
    </source>
</evidence>
<dbReference type="RefSeq" id="XP_016254027.1">
    <property type="nucleotide sequence ID" value="XM_016387099.1"/>
</dbReference>
<name>A0A0D2A051_9EURO</name>
<proteinExistence type="predicted"/>